<dbReference type="Proteomes" id="UP001528672">
    <property type="component" value="Unassembled WGS sequence"/>
</dbReference>
<protein>
    <submittedName>
        <fullName evidence="5">EAL domain-containing protein</fullName>
    </submittedName>
</protein>
<evidence type="ECO:0000313" key="5">
    <source>
        <dbReference type="EMBL" id="MDD0813959.1"/>
    </source>
</evidence>
<evidence type="ECO:0000259" key="3">
    <source>
        <dbReference type="PROSITE" id="PS50883"/>
    </source>
</evidence>
<dbReference type="Pfam" id="PF00563">
    <property type="entry name" value="EAL"/>
    <property type="match status" value="1"/>
</dbReference>
<dbReference type="InterPro" id="IPR000014">
    <property type="entry name" value="PAS"/>
</dbReference>
<dbReference type="SMART" id="SM00052">
    <property type="entry name" value="EAL"/>
    <property type="match status" value="1"/>
</dbReference>
<dbReference type="InterPro" id="IPR001610">
    <property type="entry name" value="PAC"/>
</dbReference>
<dbReference type="InterPro" id="IPR043128">
    <property type="entry name" value="Rev_trsase/Diguanyl_cyclase"/>
</dbReference>
<dbReference type="SMART" id="SM00086">
    <property type="entry name" value="PAC"/>
    <property type="match status" value="2"/>
</dbReference>
<dbReference type="EMBL" id="JAQSIO010000001">
    <property type="protein sequence ID" value="MDD0813959.1"/>
    <property type="molecule type" value="Genomic_DNA"/>
</dbReference>
<reference evidence="5 6" key="1">
    <citation type="submission" date="2023-02" db="EMBL/GenBank/DDBJ databases">
        <title>Bacterial whole genome sequence for Curvibacter sp. HBC28.</title>
        <authorList>
            <person name="Le V."/>
            <person name="Ko S.-R."/>
            <person name="Ahn C.-Y."/>
            <person name="Oh H.-M."/>
        </authorList>
    </citation>
    <scope>NUCLEOTIDE SEQUENCE [LARGE SCALE GENOMIC DNA]</scope>
    <source>
        <strain evidence="5 6">HBC28</strain>
    </source>
</reference>
<dbReference type="Pfam" id="PF08447">
    <property type="entry name" value="PAS_3"/>
    <property type="match status" value="2"/>
</dbReference>
<organism evidence="5 6">
    <name type="scientific">Curvibacter microcysteis</name>
    <dbReference type="NCBI Taxonomy" id="3026419"/>
    <lineage>
        <taxon>Bacteria</taxon>
        <taxon>Pseudomonadati</taxon>
        <taxon>Pseudomonadota</taxon>
        <taxon>Betaproteobacteria</taxon>
        <taxon>Burkholderiales</taxon>
        <taxon>Comamonadaceae</taxon>
        <taxon>Curvibacter</taxon>
    </lineage>
</organism>
<feature type="domain" description="GGDEF" evidence="4">
    <location>
        <begin position="455"/>
        <end position="604"/>
    </location>
</feature>
<dbReference type="Gene3D" id="3.20.20.450">
    <property type="entry name" value="EAL domain"/>
    <property type="match status" value="1"/>
</dbReference>
<dbReference type="SMART" id="SM00091">
    <property type="entry name" value="PAS"/>
    <property type="match status" value="2"/>
</dbReference>
<dbReference type="RefSeq" id="WP_273925547.1">
    <property type="nucleotide sequence ID" value="NZ_JAQSIO010000001.1"/>
</dbReference>
<dbReference type="NCBIfam" id="TIGR00254">
    <property type="entry name" value="GGDEF"/>
    <property type="match status" value="1"/>
</dbReference>
<feature type="domain" description="EAL" evidence="3">
    <location>
        <begin position="613"/>
        <end position="865"/>
    </location>
</feature>
<dbReference type="SUPFAM" id="SSF55785">
    <property type="entry name" value="PYP-like sensor domain (PAS domain)"/>
    <property type="match status" value="2"/>
</dbReference>
<dbReference type="InterPro" id="IPR029016">
    <property type="entry name" value="GAF-like_dom_sf"/>
</dbReference>
<dbReference type="InterPro" id="IPR001633">
    <property type="entry name" value="EAL_dom"/>
</dbReference>
<dbReference type="InterPro" id="IPR052155">
    <property type="entry name" value="Biofilm_reg_signaling"/>
</dbReference>
<dbReference type="InterPro" id="IPR013655">
    <property type="entry name" value="PAS_fold_3"/>
</dbReference>
<feature type="domain" description="PAS" evidence="1">
    <location>
        <begin position="296"/>
        <end position="367"/>
    </location>
</feature>
<dbReference type="PROSITE" id="PS50112">
    <property type="entry name" value="PAS"/>
    <property type="match status" value="1"/>
</dbReference>
<keyword evidence="6" id="KW-1185">Reference proteome</keyword>
<dbReference type="InterPro" id="IPR000160">
    <property type="entry name" value="GGDEF_dom"/>
</dbReference>
<dbReference type="Pfam" id="PF01590">
    <property type="entry name" value="GAF"/>
    <property type="match status" value="1"/>
</dbReference>
<dbReference type="Gene3D" id="3.30.450.20">
    <property type="entry name" value="PAS domain"/>
    <property type="match status" value="2"/>
</dbReference>
<evidence type="ECO:0000313" key="6">
    <source>
        <dbReference type="Proteomes" id="UP001528672"/>
    </source>
</evidence>
<sequence>MNPPSPENHQAELARLNTLHSYQILDSGPETAFDNLAALASTLLGTPLVFIGFMGKDRQWFKARLGLVEDEVPLQQSFCQHLLSSGQRLSVRDATQDPRLATHPWVLASPQVRAYAGVPLINEEGFVLGSLCVLDQQSRDWTELELDLLQQLAQQVITLLELRRRQHQIKQLAASVPAAIYQFRLDPQGQTSFPFASQAFVDIFGLDPAVLQQSADSFLAALHPEDRELMRQSVVASRDQMSPWSLEFRCVLPDGRCEWFLGHSQPLPEPGGAVLWHGFFINVSDRRRAEQDLREAETRWKFALEGSAVGVWDWNIERQHCYFSPQYRALYGYTDDDLLRDPDGSERVHPEDRVAVHLALQQHVRGHTPFYRSEHRSLCRDGHWKWTLSRGLVVARDSAGHPTRMIGTHTDITERKKADEDNYRRAYFDLLTGLPNRAQLLVKLAAYLQTGPKPLSGALFHVDLDGFKRLNHARGHSTGDALLSSVARRLSEGLPPQALLARLAADEFVVFLPHLAPEDRASARVVAKLVPLQHALSMAEQLRVSLLQPLPLGEHNFSITASVGVTVFPAPGVVVDAEGLLREADAAMNHAKSTGANRVAAFEPGMQTEIEKLFLIEEDLKTALALGQLSVHVQPQYNNARAVIGAELLMRWTHPERGPVSPADFIPVAETSGLIVPLGEWVLEQAMQTLLALERLACDVSLSVNVSPRQFRQLDFVDRVRALLQRTGARADRLIFEITEGLLVERSDSVLVQMNELIALGIRFSIDDFGTGFSSLGYLKRLPIHEIKIDRSFINGVPDDEGDVAIVRSVLLMARQFRLQVIAEGVEDQRQVDFLFANGCEGLQGFLFSRPQAVDHWLAELALAPH</sequence>
<dbReference type="SUPFAM" id="SSF55781">
    <property type="entry name" value="GAF domain-like"/>
    <property type="match status" value="1"/>
</dbReference>
<dbReference type="PANTHER" id="PTHR44757">
    <property type="entry name" value="DIGUANYLATE CYCLASE DGCP"/>
    <property type="match status" value="1"/>
</dbReference>
<dbReference type="InterPro" id="IPR035965">
    <property type="entry name" value="PAS-like_dom_sf"/>
</dbReference>
<dbReference type="PANTHER" id="PTHR44757:SF2">
    <property type="entry name" value="BIOFILM ARCHITECTURE MAINTENANCE PROTEIN MBAA"/>
    <property type="match status" value="1"/>
</dbReference>
<evidence type="ECO:0000259" key="4">
    <source>
        <dbReference type="PROSITE" id="PS50887"/>
    </source>
</evidence>
<dbReference type="Pfam" id="PF00990">
    <property type="entry name" value="GGDEF"/>
    <property type="match status" value="1"/>
</dbReference>
<dbReference type="PROSITE" id="PS50887">
    <property type="entry name" value="GGDEF"/>
    <property type="match status" value="1"/>
</dbReference>
<comment type="caution">
    <text evidence="5">The sequence shown here is derived from an EMBL/GenBank/DDBJ whole genome shotgun (WGS) entry which is preliminary data.</text>
</comment>
<dbReference type="SUPFAM" id="SSF55073">
    <property type="entry name" value="Nucleotide cyclase"/>
    <property type="match status" value="1"/>
</dbReference>
<dbReference type="Gene3D" id="3.30.450.40">
    <property type="match status" value="1"/>
</dbReference>
<evidence type="ECO:0000259" key="1">
    <source>
        <dbReference type="PROSITE" id="PS50112"/>
    </source>
</evidence>
<dbReference type="NCBIfam" id="TIGR00229">
    <property type="entry name" value="sensory_box"/>
    <property type="match status" value="1"/>
</dbReference>
<dbReference type="SUPFAM" id="SSF141868">
    <property type="entry name" value="EAL domain-like"/>
    <property type="match status" value="1"/>
</dbReference>
<dbReference type="Gene3D" id="3.30.70.270">
    <property type="match status" value="1"/>
</dbReference>
<feature type="domain" description="PAC" evidence="2">
    <location>
        <begin position="244"/>
        <end position="295"/>
    </location>
</feature>
<dbReference type="SMART" id="SM00267">
    <property type="entry name" value="GGDEF"/>
    <property type="match status" value="1"/>
</dbReference>
<dbReference type="InterPro" id="IPR035919">
    <property type="entry name" value="EAL_sf"/>
</dbReference>
<accession>A0ABT5MDM5</accession>
<evidence type="ECO:0000259" key="2">
    <source>
        <dbReference type="PROSITE" id="PS50113"/>
    </source>
</evidence>
<dbReference type="PROSITE" id="PS50113">
    <property type="entry name" value="PAC"/>
    <property type="match status" value="2"/>
</dbReference>
<feature type="domain" description="PAC" evidence="2">
    <location>
        <begin position="371"/>
        <end position="424"/>
    </location>
</feature>
<dbReference type="SMART" id="SM00065">
    <property type="entry name" value="GAF"/>
    <property type="match status" value="1"/>
</dbReference>
<dbReference type="CDD" id="cd01948">
    <property type="entry name" value="EAL"/>
    <property type="match status" value="1"/>
</dbReference>
<dbReference type="InterPro" id="IPR029787">
    <property type="entry name" value="Nucleotide_cyclase"/>
</dbReference>
<dbReference type="CDD" id="cd00130">
    <property type="entry name" value="PAS"/>
    <property type="match status" value="2"/>
</dbReference>
<dbReference type="CDD" id="cd01949">
    <property type="entry name" value="GGDEF"/>
    <property type="match status" value="1"/>
</dbReference>
<dbReference type="InterPro" id="IPR003018">
    <property type="entry name" value="GAF"/>
</dbReference>
<proteinExistence type="predicted"/>
<gene>
    <name evidence="5" type="ORF">PSQ39_04880</name>
</gene>
<dbReference type="InterPro" id="IPR000700">
    <property type="entry name" value="PAS-assoc_C"/>
</dbReference>
<dbReference type="PROSITE" id="PS50883">
    <property type="entry name" value="EAL"/>
    <property type="match status" value="1"/>
</dbReference>
<name>A0ABT5MDM5_9BURK</name>